<protein>
    <submittedName>
        <fullName evidence="1">Uncharacterized protein</fullName>
    </submittedName>
</protein>
<evidence type="ECO:0000313" key="1">
    <source>
        <dbReference type="EMBL" id="KAF9441041.1"/>
    </source>
</evidence>
<comment type="caution">
    <text evidence="1">The sequence shown here is derived from an EMBL/GenBank/DDBJ whole genome shotgun (WGS) entry which is preliminary data.</text>
</comment>
<keyword evidence="2" id="KW-1185">Reference proteome</keyword>
<dbReference type="AlphaFoldDB" id="A0A9P5X071"/>
<accession>A0A9P5X071</accession>
<dbReference type="OrthoDB" id="2688210at2759"/>
<proteinExistence type="predicted"/>
<reference evidence="1" key="1">
    <citation type="submission" date="2020-11" db="EMBL/GenBank/DDBJ databases">
        <authorList>
            <consortium name="DOE Joint Genome Institute"/>
            <person name="Ahrendt S."/>
            <person name="Riley R."/>
            <person name="Andreopoulos W."/>
            <person name="Labutti K."/>
            <person name="Pangilinan J."/>
            <person name="Ruiz-Duenas F.J."/>
            <person name="Barrasa J.M."/>
            <person name="Sanchez-Garcia M."/>
            <person name="Camarero S."/>
            <person name="Miyauchi S."/>
            <person name="Serrano A."/>
            <person name="Linde D."/>
            <person name="Babiker R."/>
            <person name="Drula E."/>
            <person name="Ayuso-Fernandez I."/>
            <person name="Pacheco R."/>
            <person name="Padilla G."/>
            <person name="Ferreira P."/>
            <person name="Barriuso J."/>
            <person name="Kellner H."/>
            <person name="Castanera R."/>
            <person name="Alfaro M."/>
            <person name="Ramirez L."/>
            <person name="Pisabarro A.G."/>
            <person name="Kuo A."/>
            <person name="Tritt A."/>
            <person name="Lipzen A."/>
            <person name="He G."/>
            <person name="Yan M."/>
            <person name="Ng V."/>
            <person name="Cullen D."/>
            <person name="Martin F."/>
            <person name="Rosso M.-N."/>
            <person name="Henrissat B."/>
            <person name="Hibbett D."/>
            <person name="Martinez A.T."/>
            <person name="Grigoriev I.V."/>
        </authorList>
    </citation>
    <scope>NUCLEOTIDE SEQUENCE</scope>
    <source>
        <strain evidence="1">MF-IS2</strain>
    </source>
</reference>
<evidence type="ECO:0000313" key="2">
    <source>
        <dbReference type="Proteomes" id="UP000807342"/>
    </source>
</evidence>
<dbReference type="EMBL" id="MU152104">
    <property type="protein sequence ID" value="KAF9441041.1"/>
    <property type="molecule type" value="Genomic_DNA"/>
</dbReference>
<name>A0A9P5X071_9AGAR</name>
<dbReference type="Proteomes" id="UP000807342">
    <property type="component" value="Unassembled WGS sequence"/>
</dbReference>
<organism evidence="1 2">
    <name type="scientific">Macrolepiota fuliginosa MF-IS2</name>
    <dbReference type="NCBI Taxonomy" id="1400762"/>
    <lineage>
        <taxon>Eukaryota</taxon>
        <taxon>Fungi</taxon>
        <taxon>Dikarya</taxon>
        <taxon>Basidiomycota</taxon>
        <taxon>Agaricomycotina</taxon>
        <taxon>Agaricomycetes</taxon>
        <taxon>Agaricomycetidae</taxon>
        <taxon>Agaricales</taxon>
        <taxon>Agaricineae</taxon>
        <taxon>Agaricaceae</taxon>
        <taxon>Macrolepiota</taxon>
    </lineage>
</organism>
<gene>
    <name evidence="1" type="ORF">P691DRAFT_685341</name>
</gene>
<feature type="non-terminal residue" evidence="1">
    <location>
        <position position="87"/>
    </location>
</feature>
<sequence length="87" mass="9897">MVTTDRVPQLSMYALKRLKNFNYVELWYFTPQGCDEAILMDQTCDQDPLALTRVDSIMSLKPIDAVTASKNVLSDEALSWDHICLAQ</sequence>